<evidence type="ECO:0000313" key="2">
    <source>
        <dbReference type="Proteomes" id="UP000078396"/>
    </source>
</evidence>
<dbReference type="AlphaFoldDB" id="A0A178LJ73"/>
<dbReference type="Proteomes" id="UP000078396">
    <property type="component" value="Unassembled WGS sequence"/>
</dbReference>
<evidence type="ECO:0000313" key="1">
    <source>
        <dbReference type="EMBL" id="OAN31048.1"/>
    </source>
</evidence>
<accession>A0A178LJ73</accession>
<dbReference type="Pfam" id="PF13830">
    <property type="entry name" value="DUF4192"/>
    <property type="match status" value="1"/>
</dbReference>
<dbReference type="EMBL" id="LWCS01000060">
    <property type="protein sequence ID" value="OAN31048.1"/>
    <property type="molecule type" value="Genomic_DNA"/>
</dbReference>
<gene>
    <name evidence="1" type="ORF">A4X20_29280</name>
</gene>
<proteinExistence type="predicted"/>
<protein>
    <submittedName>
        <fullName evidence="1">Uncharacterized protein</fullName>
    </submittedName>
</protein>
<reference evidence="1 2" key="1">
    <citation type="submission" date="2016-04" db="EMBL/GenBank/DDBJ databases">
        <title>Draft Genome Sequences of Staphylococcus capitis Strain H36, S. capitis Strain H65, S. cohnii Strain H62, S. hominis Strain H69, Mycobacterium iranicum Strain H39, Plantibacter sp. Strain H53, Pseudomonas oryzihabitans Strain H72, and Microbacterium sp. Strain H83, isolated from residential settings.</title>
        <authorList>
            <person name="Lymperopoulou D."/>
            <person name="Adams R.I."/>
            <person name="Lindow S."/>
            <person name="Coil D.A."/>
            <person name="Jospin G."/>
            <person name="Eisen J.A."/>
        </authorList>
    </citation>
    <scope>NUCLEOTIDE SEQUENCE [LARGE SCALE GENOMIC DNA]</scope>
    <source>
        <strain evidence="1 2">H39</strain>
    </source>
</reference>
<sequence length="200" mass="21589">MSPPASTTTWRAFADIRDPARTENTMTLRLVHPVHSNSDTRQALRREFEHVDPAVNRDDHAPSVPDTLTYITNVLSGHRRATGTLASRVAIIITTSPALRDAMLPLLLNDPDAGASLWTRFARQLRSSARVEALTIAGCAYCLAGDNVRAAIACELAIAEAAEIDGRAPRLADLIVYTLDIAVDPKAAMRHAILASQSAT</sequence>
<organism evidence="1 2">
    <name type="scientific">Mycolicibacterium iranicum</name>
    <name type="common">Mycobacterium iranicum</name>
    <dbReference type="NCBI Taxonomy" id="912594"/>
    <lineage>
        <taxon>Bacteria</taxon>
        <taxon>Bacillati</taxon>
        <taxon>Actinomycetota</taxon>
        <taxon>Actinomycetes</taxon>
        <taxon>Mycobacteriales</taxon>
        <taxon>Mycobacteriaceae</taxon>
        <taxon>Mycolicibacterium</taxon>
    </lineage>
</organism>
<dbReference type="RefSeq" id="WP_052765118.1">
    <property type="nucleotide sequence ID" value="NZ_PV682387.1"/>
</dbReference>
<comment type="caution">
    <text evidence="1">The sequence shown here is derived from an EMBL/GenBank/DDBJ whole genome shotgun (WGS) entry which is preliminary data.</text>
</comment>
<dbReference type="InterPro" id="IPR025447">
    <property type="entry name" value="DUF4192"/>
</dbReference>
<name>A0A178LJ73_MYCIR</name>